<organism evidence="5 6">
    <name type="scientific">Phocaeicola coprocola</name>
    <dbReference type="NCBI Taxonomy" id="310298"/>
    <lineage>
        <taxon>Bacteria</taxon>
        <taxon>Pseudomonadati</taxon>
        <taxon>Bacteroidota</taxon>
        <taxon>Bacteroidia</taxon>
        <taxon>Bacteroidales</taxon>
        <taxon>Bacteroidaceae</taxon>
        <taxon>Phocaeicola</taxon>
    </lineage>
</organism>
<dbReference type="EMBL" id="QRUU01000042">
    <property type="protein sequence ID" value="RGR94802.1"/>
    <property type="molecule type" value="Genomic_DNA"/>
</dbReference>
<dbReference type="SMART" id="SM00342">
    <property type="entry name" value="HTH_ARAC"/>
    <property type="match status" value="1"/>
</dbReference>
<dbReference type="GO" id="GO:0043565">
    <property type="term" value="F:sequence-specific DNA binding"/>
    <property type="evidence" value="ECO:0007669"/>
    <property type="project" value="InterPro"/>
</dbReference>
<dbReference type="Pfam" id="PF02311">
    <property type="entry name" value="AraC_binding"/>
    <property type="match status" value="1"/>
</dbReference>
<dbReference type="InterPro" id="IPR020449">
    <property type="entry name" value="Tscrpt_reg_AraC-type_HTH"/>
</dbReference>
<sequence>MARSYNDLGVEFKYLIVNDTDRKFGLYVNTVGVQAIRPNSPYPVKDHPSGYLFNAQKGRILREYQLLYITKGKGTFASDGTPERNIGKGNLIVLFPGQWHTYSPDVQTGWNEYYIGFEGSFIDQFVRNGFLSKEDQVLDIGLNEELVTLFSQALNVAETDKSASQQYLSGILLHIIGMIFSISKNKEFEKDNVAEKMEQAKIIMNENVCKEIDPEELAEKLNISYSWFRKTFKKYTGYSPAKYFQELKLRKAKQILINTSYPVKEICFMIGYTSTEHFSNLFKKNTGLTPLEYRSFGKDE</sequence>
<dbReference type="PROSITE" id="PS00041">
    <property type="entry name" value="HTH_ARAC_FAMILY_1"/>
    <property type="match status" value="1"/>
</dbReference>
<dbReference type="SUPFAM" id="SSF46689">
    <property type="entry name" value="Homeodomain-like"/>
    <property type="match status" value="2"/>
</dbReference>
<dbReference type="InterPro" id="IPR018062">
    <property type="entry name" value="HTH_AraC-typ_CS"/>
</dbReference>
<dbReference type="PROSITE" id="PS01124">
    <property type="entry name" value="HTH_ARAC_FAMILY_2"/>
    <property type="match status" value="1"/>
</dbReference>
<keyword evidence="1" id="KW-0805">Transcription regulation</keyword>
<dbReference type="PANTHER" id="PTHR43280">
    <property type="entry name" value="ARAC-FAMILY TRANSCRIPTIONAL REGULATOR"/>
    <property type="match status" value="1"/>
</dbReference>
<evidence type="ECO:0000259" key="4">
    <source>
        <dbReference type="PROSITE" id="PS01124"/>
    </source>
</evidence>
<dbReference type="PANTHER" id="PTHR43280:SF30">
    <property type="entry name" value="MMSAB OPERON REGULATORY PROTEIN"/>
    <property type="match status" value="1"/>
</dbReference>
<gene>
    <name evidence="5" type="ORF">DWY20_09930</name>
</gene>
<dbReference type="AlphaFoldDB" id="A0A412GIY7"/>
<dbReference type="SUPFAM" id="SSF51215">
    <property type="entry name" value="Regulatory protein AraC"/>
    <property type="match status" value="1"/>
</dbReference>
<dbReference type="Gene3D" id="1.10.10.60">
    <property type="entry name" value="Homeodomain-like"/>
    <property type="match status" value="2"/>
</dbReference>
<dbReference type="GO" id="GO:0003700">
    <property type="term" value="F:DNA-binding transcription factor activity"/>
    <property type="evidence" value="ECO:0007669"/>
    <property type="project" value="InterPro"/>
</dbReference>
<dbReference type="PRINTS" id="PR00032">
    <property type="entry name" value="HTHARAC"/>
</dbReference>
<proteinExistence type="predicted"/>
<dbReference type="InterPro" id="IPR037923">
    <property type="entry name" value="HTH-like"/>
</dbReference>
<feature type="domain" description="HTH araC/xylS-type" evidence="4">
    <location>
        <begin position="198"/>
        <end position="296"/>
    </location>
</feature>
<dbReference type="InterPro" id="IPR018060">
    <property type="entry name" value="HTH_AraC"/>
</dbReference>
<name>A0A412GIY7_9BACT</name>
<keyword evidence="6" id="KW-1185">Reference proteome</keyword>
<keyword evidence="2" id="KW-0238">DNA-binding</keyword>
<evidence type="ECO:0000256" key="2">
    <source>
        <dbReference type="ARBA" id="ARBA00023125"/>
    </source>
</evidence>
<evidence type="ECO:0000313" key="6">
    <source>
        <dbReference type="Proteomes" id="UP000285864"/>
    </source>
</evidence>
<evidence type="ECO:0000256" key="1">
    <source>
        <dbReference type="ARBA" id="ARBA00023015"/>
    </source>
</evidence>
<dbReference type="Pfam" id="PF12833">
    <property type="entry name" value="HTH_18"/>
    <property type="match status" value="1"/>
</dbReference>
<dbReference type="InterPro" id="IPR003313">
    <property type="entry name" value="AraC-bd"/>
</dbReference>
<comment type="caution">
    <text evidence="5">The sequence shown here is derived from an EMBL/GenBank/DDBJ whole genome shotgun (WGS) entry which is preliminary data.</text>
</comment>
<dbReference type="Proteomes" id="UP000285864">
    <property type="component" value="Unassembled WGS sequence"/>
</dbReference>
<evidence type="ECO:0000313" key="5">
    <source>
        <dbReference type="EMBL" id="RGR94802.1"/>
    </source>
</evidence>
<reference evidence="5 6" key="1">
    <citation type="submission" date="2018-08" db="EMBL/GenBank/DDBJ databases">
        <title>A genome reference for cultivated species of the human gut microbiota.</title>
        <authorList>
            <person name="Zou Y."/>
            <person name="Xue W."/>
            <person name="Luo G."/>
        </authorList>
    </citation>
    <scope>NUCLEOTIDE SEQUENCE [LARGE SCALE GENOMIC DNA]</scope>
    <source>
        <strain evidence="5 6">AF24-2</strain>
    </source>
</reference>
<dbReference type="InterPro" id="IPR009057">
    <property type="entry name" value="Homeodomain-like_sf"/>
</dbReference>
<accession>A0A412GIY7</accession>
<keyword evidence="3" id="KW-0804">Transcription</keyword>
<evidence type="ECO:0000256" key="3">
    <source>
        <dbReference type="ARBA" id="ARBA00023163"/>
    </source>
</evidence>
<protein>
    <submittedName>
        <fullName evidence="5">AraC family transcriptional regulator</fullName>
    </submittedName>
</protein>
<dbReference type="RefSeq" id="WP_118484774.1">
    <property type="nucleotide sequence ID" value="NZ_QRUU01000042.1"/>
</dbReference>